<sequence>MKKTGFYIIKDDFFAEVNDPYLKGNKEQNRPHYYCFEDSENGIYWMIPLSSRIDKYQRIIDKRLAAGKPCDTLYIVELDNNRKNVFLIQDIFPITADYIEREYTIAGNPMMLTSEHVAREIEKRARRVVGLLKHGIKFTPTQPDIAAILAFLKARQDS</sequence>
<dbReference type="AlphaFoldDB" id="A0A2A7ATG0"/>
<name>A0A2A7ATG0_9FIRM</name>
<evidence type="ECO:0000313" key="2">
    <source>
        <dbReference type="Proteomes" id="UP000220005"/>
    </source>
</evidence>
<organism evidence="1 2">
    <name type="scientific">Faecalibacterium prausnitzii</name>
    <dbReference type="NCBI Taxonomy" id="853"/>
    <lineage>
        <taxon>Bacteria</taxon>
        <taxon>Bacillati</taxon>
        <taxon>Bacillota</taxon>
        <taxon>Clostridia</taxon>
        <taxon>Eubacteriales</taxon>
        <taxon>Oscillospiraceae</taxon>
        <taxon>Faecalibacterium</taxon>
    </lineage>
</organism>
<dbReference type="RefSeq" id="WP_097838866.1">
    <property type="nucleotide sequence ID" value="NZ_NMTY01000004.1"/>
</dbReference>
<evidence type="ECO:0000313" key="1">
    <source>
        <dbReference type="EMBL" id="PDX82426.1"/>
    </source>
</evidence>
<dbReference type="EMBL" id="NMTY01000004">
    <property type="protein sequence ID" value="PDX82426.1"/>
    <property type="molecule type" value="Genomic_DNA"/>
</dbReference>
<comment type="caution">
    <text evidence="1">The sequence shown here is derived from an EMBL/GenBank/DDBJ whole genome shotgun (WGS) entry which is preliminary data.</text>
</comment>
<dbReference type="CDD" id="cd17492">
    <property type="entry name" value="toxin_CptN"/>
    <property type="match status" value="1"/>
</dbReference>
<protein>
    <submittedName>
        <fullName evidence="1">Uncharacterized protein</fullName>
    </submittedName>
</protein>
<proteinExistence type="predicted"/>
<accession>A0A2A7ATG0</accession>
<dbReference type="Gene3D" id="3.10.129.130">
    <property type="match status" value="1"/>
</dbReference>
<dbReference type="NCBIfam" id="NF047359">
    <property type="entry name" value="CptIN"/>
    <property type="match status" value="1"/>
</dbReference>
<gene>
    <name evidence="1" type="ORF">CGS58_02855</name>
</gene>
<dbReference type="InterPro" id="IPR053735">
    <property type="entry name" value="Type_III_TA_endoRNase"/>
</dbReference>
<dbReference type="Proteomes" id="UP000220005">
    <property type="component" value="Unassembled WGS sequence"/>
</dbReference>
<reference evidence="1 2" key="1">
    <citation type="journal article" date="2017" name="Front. Microbiol.">
        <title>New Insights into the Diversity of the Genus Faecalibacterium.</title>
        <authorList>
            <person name="Benevides L."/>
            <person name="Burman S."/>
            <person name="Martin R."/>
            <person name="Robert V."/>
            <person name="Thomas M."/>
            <person name="Miquel S."/>
            <person name="Chain F."/>
            <person name="Sokol H."/>
            <person name="Bermudez-Humaran L.G."/>
            <person name="Morrison M."/>
            <person name="Langella P."/>
            <person name="Azevedo V.A."/>
            <person name="Chatel J.M."/>
            <person name="Soares S."/>
        </authorList>
    </citation>
    <scope>NUCLEOTIDE SEQUENCE [LARGE SCALE GENOMIC DNA]</scope>
    <source>
        <strain evidence="1 2">CNCM I 4575</strain>
    </source>
</reference>
<dbReference type="InterPro" id="IPR058108">
    <property type="entry name" value="CptIN-like"/>
</dbReference>